<keyword evidence="5 8" id="KW-0408">Iron</keyword>
<name>A0A401VUK8_STREY</name>
<keyword evidence="3 8" id="KW-0479">Metal-binding</keyword>
<dbReference type="EMBL" id="BHZD01000001">
    <property type="protein sequence ID" value="GCD40752.1"/>
    <property type="molecule type" value="Genomic_DNA"/>
</dbReference>
<dbReference type="InterPro" id="IPR051269">
    <property type="entry name" value="Fe-S_cluster_ET"/>
</dbReference>
<feature type="domain" description="Divergent 4Fe-4S mono-cluster" evidence="9">
    <location>
        <begin position="1"/>
        <end position="61"/>
    </location>
</feature>
<evidence type="ECO:0000256" key="1">
    <source>
        <dbReference type="ARBA" id="ARBA00001927"/>
    </source>
</evidence>
<dbReference type="GO" id="GO:0051538">
    <property type="term" value="F:3 iron, 4 sulfur cluster binding"/>
    <property type="evidence" value="ECO:0007669"/>
    <property type="project" value="UniProtKB-KW"/>
</dbReference>
<evidence type="ECO:0000259" key="9">
    <source>
        <dbReference type="Pfam" id="PF06902"/>
    </source>
</evidence>
<evidence type="ECO:0000256" key="2">
    <source>
        <dbReference type="ARBA" id="ARBA00022448"/>
    </source>
</evidence>
<keyword evidence="6 8" id="KW-0411">Iron-sulfur</keyword>
<dbReference type="RefSeq" id="WP_125058385.1">
    <property type="nucleotide sequence ID" value="NZ_BHZD01000001.1"/>
</dbReference>
<evidence type="ECO:0000256" key="4">
    <source>
        <dbReference type="ARBA" id="ARBA00022982"/>
    </source>
</evidence>
<evidence type="ECO:0000256" key="5">
    <source>
        <dbReference type="ARBA" id="ARBA00023004"/>
    </source>
</evidence>
<dbReference type="Pfam" id="PF06902">
    <property type="entry name" value="Fer4_19"/>
    <property type="match status" value="1"/>
</dbReference>
<dbReference type="InterPro" id="IPR010693">
    <property type="entry name" value="Divergent_4Fe-4S_mono-cluster"/>
</dbReference>
<evidence type="ECO:0000256" key="6">
    <source>
        <dbReference type="ARBA" id="ARBA00023014"/>
    </source>
</evidence>
<dbReference type="PANTHER" id="PTHR36923:SF3">
    <property type="entry name" value="FERREDOXIN"/>
    <property type="match status" value="1"/>
</dbReference>
<comment type="function">
    <text evidence="8">Ferredoxins are iron-sulfur proteins that transfer electrons in a wide variety of metabolic reactions.</text>
</comment>
<accession>A0A401VUK8</accession>
<dbReference type="InterPro" id="IPR001080">
    <property type="entry name" value="3Fe4S_ferredoxin"/>
</dbReference>
<proteinExistence type="predicted"/>
<sequence length="63" mass="6481">MKVTADRAVCVGAGMCALTAPDVFDQDEDGIVTVLTPEPGDDSRDAALEAGMLCPSGALRVEE</sequence>
<keyword evidence="2 8" id="KW-0813">Transport</keyword>
<organism evidence="10 11">
    <name type="scientific">Streptomyces paromomycinus</name>
    <name type="common">Streptomyces rimosus subsp. paromomycinus</name>
    <dbReference type="NCBI Taxonomy" id="92743"/>
    <lineage>
        <taxon>Bacteria</taxon>
        <taxon>Bacillati</taxon>
        <taxon>Actinomycetota</taxon>
        <taxon>Actinomycetes</taxon>
        <taxon>Kitasatosporales</taxon>
        <taxon>Streptomycetaceae</taxon>
        <taxon>Streptomyces</taxon>
    </lineage>
</organism>
<dbReference type="Gene3D" id="3.30.70.20">
    <property type="match status" value="1"/>
</dbReference>
<protein>
    <recommendedName>
        <fullName evidence="8">Ferredoxin</fullName>
    </recommendedName>
</protein>
<evidence type="ECO:0000313" key="10">
    <source>
        <dbReference type="EMBL" id="GCD40752.1"/>
    </source>
</evidence>
<evidence type="ECO:0000256" key="8">
    <source>
        <dbReference type="RuleBase" id="RU368020"/>
    </source>
</evidence>
<keyword evidence="4 8" id="KW-0249">Electron transport</keyword>
<reference evidence="10 11" key="1">
    <citation type="submission" date="2018-11" db="EMBL/GenBank/DDBJ databases">
        <title>Whole genome sequence of Streptomyces paromomycinus NBRC 15454(T).</title>
        <authorList>
            <person name="Komaki H."/>
            <person name="Tamura T."/>
        </authorList>
    </citation>
    <scope>NUCLEOTIDE SEQUENCE [LARGE SCALE GENOMIC DNA]</scope>
    <source>
        <strain evidence="10 11">NBRC 15454</strain>
    </source>
</reference>
<comment type="caution">
    <text evidence="10">The sequence shown here is derived from an EMBL/GenBank/DDBJ whole genome shotgun (WGS) entry which is preliminary data.</text>
</comment>
<evidence type="ECO:0000313" key="11">
    <source>
        <dbReference type="Proteomes" id="UP000286746"/>
    </source>
</evidence>
<dbReference type="SUPFAM" id="SSF54862">
    <property type="entry name" value="4Fe-4S ferredoxins"/>
    <property type="match status" value="1"/>
</dbReference>
<comment type="cofactor">
    <cofactor evidence="1">
        <name>[3Fe-4S] cluster</name>
        <dbReference type="ChEBI" id="CHEBI:21137"/>
    </cofactor>
</comment>
<keyword evidence="7" id="KW-0003">3Fe-4S</keyword>
<dbReference type="Proteomes" id="UP000286746">
    <property type="component" value="Unassembled WGS sequence"/>
</dbReference>
<gene>
    <name evidence="10" type="ORF">GKJPGBOP_00405</name>
</gene>
<dbReference type="GO" id="GO:0009055">
    <property type="term" value="F:electron transfer activity"/>
    <property type="evidence" value="ECO:0007669"/>
    <property type="project" value="UniProtKB-UniRule"/>
</dbReference>
<evidence type="ECO:0000256" key="7">
    <source>
        <dbReference type="ARBA" id="ARBA00023291"/>
    </source>
</evidence>
<keyword evidence="11" id="KW-1185">Reference proteome</keyword>
<dbReference type="GO" id="GO:0005506">
    <property type="term" value="F:iron ion binding"/>
    <property type="evidence" value="ECO:0007669"/>
    <property type="project" value="UniProtKB-UniRule"/>
</dbReference>
<dbReference type="PANTHER" id="PTHR36923">
    <property type="entry name" value="FERREDOXIN"/>
    <property type="match status" value="1"/>
</dbReference>
<dbReference type="PRINTS" id="PR00352">
    <property type="entry name" value="3FE4SFRDOXIN"/>
</dbReference>
<dbReference type="AlphaFoldDB" id="A0A401VUK8"/>
<evidence type="ECO:0000256" key="3">
    <source>
        <dbReference type="ARBA" id="ARBA00022723"/>
    </source>
</evidence>